<keyword evidence="1" id="KW-0472">Membrane</keyword>
<proteinExistence type="predicted"/>
<reference evidence="3" key="1">
    <citation type="submission" date="2019-02" db="EMBL/GenBank/DDBJ databases">
        <title>Complete Genome Sequence of vanD5-typed vancomycin-resistant Enterococcus faecium in Sapporo, Japan.</title>
        <authorList>
            <person name="Sato T."/>
            <person name="Wada T."/>
            <person name="Shinagawa M."/>
            <person name="Fukushima Y."/>
            <person name="Nakajima C."/>
            <person name="Suzuki Y."/>
            <person name="Takahashi S."/>
            <person name="Yokota S."/>
        </authorList>
    </citation>
    <scope>NUCLEOTIDE SEQUENCE</scope>
    <source>
        <strain evidence="3">SMVRE20</strain>
    </source>
</reference>
<dbReference type="GO" id="GO:0004803">
    <property type="term" value="F:transposase activity"/>
    <property type="evidence" value="ECO:0007669"/>
    <property type="project" value="InterPro"/>
</dbReference>
<keyword evidence="1" id="KW-0812">Transmembrane</keyword>
<dbReference type="GO" id="GO:0003677">
    <property type="term" value="F:DNA binding"/>
    <property type="evidence" value="ECO:0007669"/>
    <property type="project" value="InterPro"/>
</dbReference>
<name>A0A455TXQ6_ENTFC</name>
<dbReference type="SUPFAM" id="SSF53098">
    <property type="entry name" value="Ribonuclease H-like"/>
    <property type="match status" value="1"/>
</dbReference>
<dbReference type="GO" id="GO:0006313">
    <property type="term" value="P:DNA transposition"/>
    <property type="evidence" value="ECO:0007669"/>
    <property type="project" value="InterPro"/>
</dbReference>
<sequence>MKSVYKIPQKIKCLSDVRKRRSIPLFNIVMPVLLFLMLQYESFHTVFSAPESMSKRLKNCIRGRIPKIDAVRDLLSAINPEEIRVVHEETINIIKRNRVFREGTIGGYVVAGLDGVELFSSTKKSCPDCLCRKNRAGEMEYFHRSVVCMTVGKSPHVILGQEMLKPRDGSDKDEGELTGGKRLVRRLKKAHGHFADIIVADALYLNAPFINTLKENGLEAVIRLKDERRLLFKDAEGLFNQEKGKKKTFQKGKKTIEAWDLTGFEMEGVPYKLRVVRYHEKWEEKGKEVTRRMWLVTTLEQAGYRVLWEIMNRRWDIEENGFHQLKTYYHAKHCYCHNAVEVIFNLMIIGFNMRELYLYRRKRSFEGSGISRKSVNRIFCDELLTEKVKRILYEKGG</sequence>
<evidence type="ECO:0000313" key="3">
    <source>
        <dbReference type="EMBL" id="BBI40082.1"/>
    </source>
</evidence>
<accession>A0A455TXQ6</accession>
<dbReference type="Pfam" id="PF01609">
    <property type="entry name" value="DDE_Tnp_1"/>
    <property type="match status" value="1"/>
</dbReference>
<keyword evidence="1" id="KW-1133">Transmembrane helix</keyword>
<dbReference type="InterPro" id="IPR002559">
    <property type="entry name" value="Transposase_11"/>
</dbReference>
<dbReference type="InterPro" id="IPR012337">
    <property type="entry name" value="RNaseH-like_sf"/>
</dbReference>
<evidence type="ECO:0000256" key="1">
    <source>
        <dbReference type="SAM" id="Phobius"/>
    </source>
</evidence>
<gene>
    <name evidence="3" type="ORF">SMVRE20_02456</name>
</gene>
<dbReference type="EMBL" id="AP019408">
    <property type="protein sequence ID" value="BBI40082.1"/>
    <property type="molecule type" value="Genomic_DNA"/>
</dbReference>
<dbReference type="AlphaFoldDB" id="A0A455TXQ6"/>
<evidence type="ECO:0000259" key="2">
    <source>
        <dbReference type="Pfam" id="PF01609"/>
    </source>
</evidence>
<organism evidence="3">
    <name type="scientific">Enterococcus faecium</name>
    <name type="common">Streptococcus faecium</name>
    <dbReference type="NCBI Taxonomy" id="1352"/>
    <lineage>
        <taxon>Bacteria</taxon>
        <taxon>Bacillati</taxon>
        <taxon>Bacillota</taxon>
        <taxon>Bacilli</taxon>
        <taxon>Lactobacillales</taxon>
        <taxon>Enterococcaceae</taxon>
        <taxon>Enterococcus</taxon>
    </lineage>
</organism>
<feature type="transmembrane region" description="Helical" evidence="1">
    <location>
        <begin position="21"/>
        <end position="40"/>
    </location>
</feature>
<protein>
    <recommendedName>
        <fullName evidence="2">Transposase IS4-like domain-containing protein</fullName>
    </recommendedName>
</protein>
<feature type="domain" description="Transposase IS4-like" evidence="2">
    <location>
        <begin position="170"/>
        <end position="346"/>
    </location>
</feature>